<feature type="compositionally biased region" description="Basic and acidic residues" evidence="3">
    <location>
        <begin position="494"/>
        <end position="510"/>
    </location>
</feature>
<feature type="compositionally biased region" description="Polar residues" evidence="3">
    <location>
        <begin position="465"/>
        <end position="489"/>
    </location>
</feature>
<dbReference type="Gene3D" id="3.30.565.10">
    <property type="entry name" value="Histidine kinase-like ATPase, C-terminal domain"/>
    <property type="match status" value="1"/>
</dbReference>
<evidence type="ECO:0000313" key="6">
    <source>
        <dbReference type="Proteomes" id="UP000694888"/>
    </source>
</evidence>
<dbReference type="PROSITE" id="PS00058">
    <property type="entry name" value="DNA_MISMATCH_REPAIR_1"/>
    <property type="match status" value="1"/>
</dbReference>
<keyword evidence="2" id="KW-0227">DNA damage</keyword>
<feature type="domain" description="MutL C-terminal dimerisation" evidence="4">
    <location>
        <begin position="739"/>
        <end position="883"/>
    </location>
</feature>
<dbReference type="RefSeq" id="XP_012939969.1">
    <property type="nucleotide sequence ID" value="XM_013084515.2"/>
</dbReference>
<reference evidence="7" key="1">
    <citation type="submission" date="2025-08" db="UniProtKB">
        <authorList>
            <consortium name="RefSeq"/>
        </authorList>
    </citation>
    <scope>IDENTIFICATION</scope>
</reference>
<keyword evidence="6" id="KW-1185">Reference proteome</keyword>
<dbReference type="Gene3D" id="3.30.230.10">
    <property type="match status" value="1"/>
</dbReference>
<dbReference type="InterPro" id="IPR002099">
    <property type="entry name" value="MutL/Mlh/PMS"/>
</dbReference>
<dbReference type="GeneID" id="101850344"/>
<evidence type="ECO:0000313" key="7">
    <source>
        <dbReference type="RefSeq" id="XP_012939969.1"/>
    </source>
</evidence>
<evidence type="ECO:0000259" key="5">
    <source>
        <dbReference type="SMART" id="SM01340"/>
    </source>
</evidence>
<keyword evidence="7" id="KW-0378">Hydrolase</keyword>
<dbReference type="InterPro" id="IPR014790">
    <property type="entry name" value="MutL_C"/>
</dbReference>
<feature type="region of interest" description="Disordered" evidence="3">
    <location>
        <begin position="409"/>
        <end position="430"/>
    </location>
</feature>
<dbReference type="InterPro" id="IPR014721">
    <property type="entry name" value="Ribsml_uS5_D2-typ_fold_subgr"/>
</dbReference>
<dbReference type="InterPro" id="IPR020568">
    <property type="entry name" value="Ribosomal_Su5_D2-typ_SF"/>
</dbReference>
<dbReference type="InterPro" id="IPR038973">
    <property type="entry name" value="MutL/Mlh/Pms-like"/>
</dbReference>
<dbReference type="SMART" id="SM01340">
    <property type="entry name" value="DNA_mis_repair"/>
    <property type="match status" value="1"/>
</dbReference>
<dbReference type="Proteomes" id="UP000694888">
    <property type="component" value="Unplaced"/>
</dbReference>
<dbReference type="Pfam" id="PF13589">
    <property type="entry name" value="HATPase_c_3"/>
    <property type="match status" value="1"/>
</dbReference>
<dbReference type="SUPFAM" id="SSF118116">
    <property type="entry name" value="DNA mismatch repair protein MutL"/>
    <property type="match status" value="1"/>
</dbReference>
<feature type="domain" description="DNA mismatch repair protein S5" evidence="5">
    <location>
        <begin position="228"/>
        <end position="365"/>
    </location>
</feature>
<feature type="region of interest" description="Disordered" evidence="3">
    <location>
        <begin position="443"/>
        <end position="535"/>
    </location>
</feature>
<feature type="compositionally biased region" description="Polar residues" evidence="3">
    <location>
        <begin position="419"/>
        <end position="430"/>
    </location>
</feature>
<organism evidence="6 7">
    <name type="scientific">Aplysia californica</name>
    <name type="common">California sea hare</name>
    <dbReference type="NCBI Taxonomy" id="6500"/>
    <lineage>
        <taxon>Eukaryota</taxon>
        <taxon>Metazoa</taxon>
        <taxon>Spiralia</taxon>
        <taxon>Lophotrochozoa</taxon>
        <taxon>Mollusca</taxon>
        <taxon>Gastropoda</taxon>
        <taxon>Heterobranchia</taxon>
        <taxon>Euthyneura</taxon>
        <taxon>Tectipleura</taxon>
        <taxon>Aplysiida</taxon>
        <taxon>Aplysioidea</taxon>
        <taxon>Aplysiidae</taxon>
        <taxon>Aplysia</taxon>
    </lineage>
</organism>
<evidence type="ECO:0000256" key="1">
    <source>
        <dbReference type="ARBA" id="ARBA00006082"/>
    </source>
</evidence>
<keyword evidence="7" id="KW-0255">Endonuclease</keyword>
<sequence length="922" mass="101762">MSTEEVSECRKEATSIQAIDKGSVHRICSGQVVLTLATAVKELVENSIDAGATSVEVKLKDYGSESIEVTDNGAGVEEVNFEGLTLKHHTSKLQDFEDLINVSTFGFRGEALSSLCALSNMVISTRHKAADIGTRLEFDLNGRIVSQKSTPRQIGTSVVVQNIFHTLPVRHKEFTRNLKKEFARLVQVLNAYCIVNTGVRITCSNQTTKGSRSTIVSTNGNSSMKDNIANVFGPKQLNSLLEFSQVEPDESTCSDFGLKVQQLSSANFRLEGFVSKCEHGQGRSTSDRQFIFINKRPCDAVKIVKLVNEVYHMYNRHQNPFISLNISMSKESVDVNVTPDKRQIFVEGERRLLAVIKSSLIQMFEPTTSVYKMHNVLAPQLTVSPKVGVPGQEDSPDQRSSLAKLSALSKVHSYPPSNPSQGDNGTDTLSKLKRSFSSAFARNESAVAASPSRAPKSSKMASLEMNKSSSLPSRFGSSNETGSITQFLSRYSPKKKEPKTDSRDSDESRSSKMCSPVCSAGTELDPEGTGGNDNVILVESDRKSFGSSTNTDVDNEIKCSEIEERSSVDGFPSCAVPERGVKLSVSLEEESQSQSNKAINEQLGGSEKSESISSSLPSEDMPATACSGEETAEADSAVCEDDLKEDVSDVSPHAPQQEGPCVTVISMDEQEDRQGQKEKTISFSMSSLRQKMLKKKLTDTSLSGSHRSFRAKICPGDNKSAEEELQKEISKDMFSRMEVLGQFNLGFIIAKLGVDLFIVDQHATDEKYNFEMLQRHTVLQSQKMILPQCLELTASNETILVDNLEVFKKNGFDFLIKPEAPPTERVQLISAPVSKNWTFGKDDIEELLFMLMDSPNVMCRPTRVRMMFASRACRKSIMIGTALKKSEMKRLVTHMGEIEQPWSCPHGRPTMRHLFNMDMLPT</sequence>
<feature type="region of interest" description="Disordered" evidence="3">
    <location>
        <begin position="585"/>
        <end position="661"/>
    </location>
</feature>
<proteinExistence type="inferred from homology"/>
<accession>A0ABM1A3B1</accession>
<dbReference type="Pfam" id="PF08676">
    <property type="entry name" value="MutL_C"/>
    <property type="match status" value="1"/>
</dbReference>
<dbReference type="Gene3D" id="3.30.1370.100">
    <property type="entry name" value="MutL, C-terminal domain, regulatory subdomain"/>
    <property type="match status" value="1"/>
</dbReference>
<dbReference type="SUPFAM" id="SSF54211">
    <property type="entry name" value="Ribosomal protein S5 domain 2-like"/>
    <property type="match status" value="1"/>
</dbReference>
<evidence type="ECO:0000259" key="4">
    <source>
        <dbReference type="SMART" id="SM00853"/>
    </source>
</evidence>
<dbReference type="PANTHER" id="PTHR10073:SF52">
    <property type="entry name" value="MISMATCH REPAIR ENDONUCLEASE PMS2"/>
    <property type="match status" value="1"/>
</dbReference>
<dbReference type="Gene3D" id="3.30.1540.20">
    <property type="entry name" value="MutL, C-terminal domain, dimerisation subdomain"/>
    <property type="match status" value="1"/>
</dbReference>
<dbReference type="PANTHER" id="PTHR10073">
    <property type="entry name" value="DNA MISMATCH REPAIR PROTEIN MLH, PMS, MUTL"/>
    <property type="match status" value="1"/>
</dbReference>
<dbReference type="SMART" id="SM00853">
    <property type="entry name" value="MutL_C"/>
    <property type="match status" value="1"/>
</dbReference>
<feature type="compositionally biased region" description="Acidic residues" evidence="3">
    <location>
        <begin position="630"/>
        <end position="644"/>
    </location>
</feature>
<dbReference type="InterPro" id="IPR036890">
    <property type="entry name" value="HATPase_C_sf"/>
</dbReference>
<dbReference type="InterPro" id="IPR014762">
    <property type="entry name" value="DNA_mismatch_repair_CS"/>
</dbReference>
<dbReference type="CDD" id="cd16926">
    <property type="entry name" value="HATPase_MutL-MLH-PMS-like"/>
    <property type="match status" value="1"/>
</dbReference>
<dbReference type="NCBIfam" id="TIGR00585">
    <property type="entry name" value="mutl"/>
    <property type="match status" value="1"/>
</dbReference>
<dbReference type="Pfam" id="PF01119">
    <property type="entry name" value="DNA_mis_repair"/>
    <property type="match status" value="1"/>
</dbReference>
<dbReference type="InterPro" id="IPR037198">
    <property type="entry name" value="MutL_C_sf"/>
</dbReference>
<name>A0ABM1A3B1_APLCA</name>
<keyword evidence="7" id="KW-0540">Nuclease</keyword>
<dbReference type="GO" id="GO:0004519">
    <property type="term" value="F:endonuclease activity"/>
    <property type="evidence" value="ECO:0007669"/>
    <property type="project" value="UniProtKB-KW"/>
</dbReference>
<protein>
    <submittedName>
        <fullName evidence="7">Mismatch repair endonuclease PMS2</fullName>
    </submittedName>
</protein>
<feature type="compositionally biased region" description="Low complexity" evidence="3">
    <location>
        <begin position="445"/>
        <end position="462"/>
    </location>
</feature>
<evidence type="ECO:0000256" key="3">
    <source>
        <dbReference type="SAM" id="MobiDB-lite"/>
    </source>
</evidence>
<evidence type="ECO:0000256" key="2">
    <source>
        <dbReference type="ARBA" id="ARBA00022763"/>
    </source>
</evidence>
<dbReference type="CDD" id="cd03484">
    <property type="entry name" value="MutL_Trans_hPMS_2_like"/>
    <property type="match status" value="1"/>
</dbReference>
<dbReference type="SUPFAM" id="SSF55874">
    <property type="entry name" value="ATPase domain of HSP90 chaperone/DNA topoisomerase II/histidine kinase"/>
    <property type="match status" value="1"/>
</dbReference>
<gene>
    <name evidence="7" type="primary">LOC101850344</name>
</gene>
<dbReference type="InterPro" id="IPR013507">
    <property type="entry name" value="DNA_mismatch_S5_2-like"/>
</dbReference>
<dbReference type="InterPro" id="IPR042121">
    <property type="entry name" value="MutL_C_regsub"/>
</dbReference>
<comment type="similarity">
    <text evidence="1">Belongs to the DNA mismatch repair MutL/HexB family.</text>
</comment>
<dbReference type="InterPro" id="IPR042120">
    <property type="entry name" value="MutL_C_dimsub"/>
</dbReference>